<dbReference type="InterPro" id="IPR036271">
    <property type="entry name" value="Tet_transcr_reg_TetR-rel_C_sf"/>
</dbReference>
<dbReference type="GO" id="GO:0045892">
    <property type="term" value="P:negative regulation of DNA-templated transcription"/>
    <property type="evidence" value="ECO:0007669"/>
    <property type="project" value="InterPro"/>
</dbReference>
<evidence type="ECO:0000256" key="4">
    <source>
        <dbReference type="PROSITE-ProRule" id="PRU00335"/>
    </source>
</evidence>
<evidence type="ECO:0000313" key="8">
    <source>
        <dbReference type="Proteomes" id="UP000462152"/>
    </source>
</evidence>
<dbReference type="OrthoDB" id="4427109at2"/>
<keyword evidence="3" id="KW-0804">Transcription</keyword>
<dbReference type="InterPro" id="IPR004111">
    <property type="entry name" value="Repressor_TetR_C"/>
</dbReference>
<feature type="region of interest" description="Disordered" evidence="5">
    <location>
        <begin position="108"/>
        <end position="137"/>
    </location>
</feature>
<organism evidence="7 8">
    <name type="scientific">Rothia koreensis</name>
    <dbReference type="NCBI Taxonomy" id="592378"/>
    <lineage>
        <taxon>Bacteria</taxon>
        <taxon>Bacillati</taxon>
        <taxon>Actinomycetota</taxon>
        <taxon>Actinomycetes</taxon>
        <taxon>Micrococcales</taxon>
        <taxon>Micrococcaceae</taxon>
        <taxon>Rothia</taxon>
    </lineage>
</organism>
<feature type="region of interest" description="Disordered" evidence="5">
    <location>
        <begin position="1"/>
        <end position="39"/>
    </location>
</feature>
<evidence type="ECO:0000259" key="6">
    <source>
        <dbReference type="PROSITE" id="PS50977"/>
    </source>
</evidence>
<keyword evidence="1" id="KW-0805">Transcription regulation</keyword>
<dbReference type="Gene3D" id="1.10.10.60">
    <property type="entry name" value="Homeodomain-like"/>
    <property type="match status" value="1"/>
</dbReference>
<name>A0A7K1LK40_9MICC</name>
<feature type="compositionally biased region" description="Gly residues" evidence="5">
    <location>
        <begin position="18"/>
        <end position="33"/>
    </location>
</feature>
<dbReference type="InterPro" id="IPR001647">
    <property type="entry name" value="HTH_TetR"/>
</dbReference>
<dbReference type="PROSITE" id="PS50977">
    <property type="entry name" value="HTH_TETR_2"/>
    <property type="match status" value="1"/>
</dbReference>
<evidence type="ECO:0000256" key="5">
    <source>
        <dbReference type="SAM" id="MobiDB-lite"/>
    </source>
</evidence>
<feature type="compositionally biased region" description="Polar residues" evidence="5">
    <location>
        <begin position="109"/>
        <end position="118"/>
    </location>
</feature>
<proteinExistence type="predicted"/>
<dbReference type="Proteomes" id="UP000462152">
    <property type="component" value="Unassembled WGS sequence"/>
</dbReference>
<accession>A0A7K1LK40</accession>
<dbReference type="SUPFAM" id="SSF48498">
    <property type="entry name" value="Tetracyclin repressor-like, C-terminal domain"/>
    <property type="match status" value="1"/>
</dbReference>
<comment type="caution">
    <text evidence="7">The sequence shown here is derived from an EMBL/GenBank/DDBJ whole genome shotgun (WGS) entry which is preliminary data.</text>
</comment>
<dbReference type="GO" id="GO:0003677">
    <property type="term" value="F:DNA binding"/>
    <property type="evidence" value="ECO:0007669"/>
    <property type="project" value="UniProtKB-UniRule"/>
</dbReference>
<feature type="domain" description="HTH tetR-type" evidence="6">
    <location>
        <begin position="43"/>
        <end position="103"/>
    </location>
</feature>
<protein>
    <submittedName>
        <fullName evidence="7">TetR family transcriptional regulator</fullName>
    </submittedName>
</protein>
<dbReference type="Pfam" id="PF02909">
    <property type="entry name" value="TetR_C_1"/>
    <property type="match status" value="1"/>
</dbReference>
<gene>
    <name evidence="7" type="ORF">GMA10_10165</name>
</gene>
<dbReference type="AlphaFoldDB" id="A0A7K1LK40"/>
<evidence type="ECO:0000256" key="2">
    <source>
        <dbReference type="ARBA" id="ARBA00023125"/>
    </source>
</evidence>
<reference evidence="7 8" key="1">
    <citation type="submission" date="2019-12" db="EMBL/GenBank/DDBJ databases">
        <authorList>
            <person name="Li J."/>
            <person name="Shi Y."/>
            <person name="Xu G."/>
            <person name="Xiao D."/>
            <person name="Ran X."/>
        </authorList>
    </citation>
    <scope>NUCLEOTIDE SEQUENCE [LARGE SCALE GENOMIC DNA]</scope>
    <source>
        <strain evidence="7 8">JCM 15915</strain>
    </source>
</reference>
<evidence type="ECO:0000256" key="3">
    <source>
        <dbReference type="ARBA" id="ARBA00023163"/>
    </source>
</evidence>
<evidence type="ECO:0000256" key="1">
    <source>
        <dbReference type="ARBA" id="ARBA00023015"/>
    </source>
</evidence>
<dbReference type="EMBL" id="WOGT01000006">
    <property type="protein sequence ID" value="MUN55571.1"/>
    <property type="molecule type" value="Genomic_DNA"/>
</dbReference>
<evidence type="ECO:0000313" key="7">
    <source>
        <dbReference type="EMBL" id="MUN55571.1"/>
    </source>
</evidence>
<dbReference type="InterPro" id="IPR009057">
    <property type="entry name" value="Homeodomain-like_sf"/>
</dbReference>
<keyword evidence="2 4" id="KW-0238">DNA-binding</keyword>
<keyword evidence="8" id="KW-1185">Reference proteome</keyword>
<dbReference type="SUPFAM" id="SSF46689">
    <property type="entry name" value="Homeodomain-like"/>
    <property type="match status" value="1"/>
</dbReference>
<feature type="DNA-binding region" description="H-T-H motif" evidence="4">
    <location>
        <begin position="66"/>
        <end position="85"/>
    </location>
</feature>
<sequence length="289" mass="31350">MRNAQRNARRTAQESNARGGGRGGSAGGSGRGAGRANARRRASLSLDSILETAIATLDREGSEKLTLRGLAAELDSGVASLYWYASGKDELMELAADEVIGRSLRENQALDSSGSSSPRDFAEFPVPEPDPRTSQQTKDALFKIRRLILCLFAQMMKHPWLAGQLIKAGPDGRNAFLYWETAGQQIMRMELTPSEQFHASVAAINYATGMGAEISEGIKELAAEQDREAGAREQIREWEASDPDQYPFIHSVLGVVGLLDHRSEFIAGLDLLLSGLERQTWTGSGRSAG</sequence>
<dbReference type="Pfam" id="PF00440">
    <property type="entry name" value="TetR_N"/>
    <property type="match status" value="1"/>
</dbReference>
<dbReference type="Gene3D" id="1.10.357.10">
    <property type="entry name" value="Tetracycline Repressor, domain 2"/>
    <property type="match status" value="1"/>
</dbReference>